<proteinExistence type="predicted"/>
<organism evidence="1 2">
    <name type="scientific">Clavibacter michiganensis</name>
    <dbReference type="NCBI Taxonomy" id="28447"/>
    <lineage>
        <taxon>Bacteria</taxon>
        <taxon>Bacillati</taxon>
        <taxon>Actinomycetota</taxon>
        <taxon>Actinomycetes</taxon>
        <taxon>Micrococcales</taxon>
        <taxon>Microbacteriaceae</taxon>
        <taxon>Clavibacter</taxon>
    </lineage>
</organism>
<evidence type="ECO:0000313" key="2">
    <source>
        <dbReference type="Proteomes" id="UP000195106"/>
    </source>
</evidence>
<sequence length="41" mass="4301">MDGTTDPYAPGAGARPPALVGRDAIAFTVPWMAAFIDRQPV</sequence>
<dbReference type="EMBL" id="MDHJ01000001">
    <property type="protein sequence ID" value="OUE07968.1"/>
    <property type="molecule type" value="Genomic_DNA"/>
</dbReference>
<dbReference type="AlphaFoldDB" id="A0A251XS41"/>
<accession>A0A251XS41</accession>
<name>A0A251XS41_9MICO</name>
<gene>
    <name evidence="1" type="ORF">CMsap09_03385</name>
</gene>
<comment type="caution">
    <text evidence="1">The sequence shown here is derived from an EMBL/GenBank/DDBJ whole genome shotgun (WGS) entry which is preliminary data.</text>
</comment>
<reference evidence="1 2" key="1">
    <citation type="submission" date="2016-08" db="EMBL/GenBank/DDBJ databases">
        <title>Genome sequence of Clavibacter michiganensis spp. strain CASJ009.</title>
        <authorList>
            <person name="Thapa S.P."/>
            <person name="Coaker G."/>
        </authorList>
    </citation>
    <scope>NUCLEOTIDE SEQUENCE [LARGE SCALE GENOMIC DNA]</scope>
    <source>
        <strain evidence="1">CASJ009</strain>
    </source>
</reference>
<dbReference type="Proteomes" id="UP000195106">
    <property type="component" value="Unassembled WGS sequence"/>
</dbReference>
<protein>
    <submittedName>
        <fullName evidence="1">Uncharacterized protein</fullName>
    </submittedName>
</protein>
<evidence type="ECO:0000313" key="1">
    <source>
        <dbReference type="EMBL" id="OUE07968.1"/>
    </source>
</evidence>